<name>A0A8J5XVU7_DIALT</name>
<keyword evidence="1" id="KW-0812">Transmembrane</keyword>
<accession>A0A8J5XVU7</accession>
<organism evidence="2 3">
    <name type="scientific">Diacronema lutheri</name>
    <name type="common">Unicellular marine alga</name>
    <name type="synonym">Monochrysis lutheri</name>
    <dbReference type="NCBI Taxonomy" id="2081491"/>
    <lineage>
        <taxon>Eukaryota</taxon>
        <taxon>Haptista</taxon>
        <taxon>Haptophyta</taxon>
        <taxon>Pavlovophyceae</taxon>
        <taxon>Pavlovales</taxon>
        <taxon>Pavlovaceae</taxon>
        <taxon>Diacronema</taxon>
    </lineage>
</organism>
<dbReference type="OMA" id="EWLLFVH"/>
<proteinExistence type="predicted"/>
<feature type="transmembrane region" description="Helical" evidence="1">
    <location>
        <begin position="402"/>
        <end position="424"/>
    </location>
</feature>
<dbReference type="PANTHER" id="PTHR35791">
    <property type="entry name" value="UPF0754 MEMBRANE PROTEIN YHEB"/>
    <property type="match status" value="1"/>
</dbReference>
<dbReference type="Proteomes" id="UP000751190">
    <property type="component" value="Unassembled WGS sequence"/>
</dbReference>
<dbReference type="EMBL" id="JAGTXO010000006">
    <property type="protein sequence ID" value="KAG8467494.1"/>
    <property type="molecule type" value="Genomic_DNA"/>
</dbReference>
<evidence type="ECO:0000256" key="1">
    <source>
        <dbReference type="SAM" id="Phobius"/>
    </source>
</evidence>
<gene>
    <name evidence="2" type="ORF">KFE25_000810</name>
</gene>
<dbReference type="OrthoDB" id="410754at2759"/>
<keyword evidence="1" id="KW-0472">Membrane</keyword>
<evidence type="ECO:0008006" key="4">
    <source>
        <dbReference type="Google" id="ProtNLM"/>
    </source>
</evidence>
<feature type="transmembrane region" description="Helical" evidence="1">
    <location>
        <begin position="20"/>
        <end position="39"/>
    </location>
</feature>
<sequence length="426" mass="47473">MVDTSSGDTDVHRFELAARYLLIPVFAALIGWGTNVVALRMTFYPLEYIGFGEKYFRKYGVGPWHLGWQGIVPSKAAKMARISITLLTHELIDVQDVFSRIDPEQVAVELEPVMHRILSSIVGQVAHAYAPDVWASLPTYVRDEIVGRVREDTPALIAAVMADIRANIAQVIDLEEMVVTHLVQDKELLNSVFMRAGEKELRFIERSGIYFGFALGLVQALVFAIWHSWAVLPVAGFLSGYVTNWIALKLIFEPVQPTLCCFGSFELQGLFLRHQPEVSEAFGSAVAHEIMSSEQLLRQLFLSPTSDKAIQIVHYHIGGAIDRYSLALGPFLPLALGGEQYEEMKRKVVELYVSELPTQIKAMAPYFTAALQLERTLVDGLKALPPSDFEAVLHPVFKEDEWLLILVGGLLGCAVGVFQVLVVFRS</sequence>
<dbReference type="AlphaFoldDB" id="A0A8J5XVU7"/>
<feature type="transmembrane region" description="Helical" evidence="1">
    <location>
        <begin position="209"/>
        <end position="229"/>
    </location>
</feature>
<protein>
    <recommendedName>
        <fullName evidence="4">DUF445 domain-containing protein</fullName>
    </recommendedName>
</protein>
<dbReference type="PANTHER" id="PTHR35791:SF1">
    <property type="entry name" value="UPF0754 MEMBRANE PROTEIN YHEB"/>
    <property type="match status" value="1"/>
</dbReference>
<keyword evidence="3" id="KW-1185">Reference proteome</keyword>
<comment type="caution">
    <text evidence="2">The sequence shown here is derived from an EMBL/GenBank/DDBJ whole genome shotgun (WGS) entry which is preliminary data.</text>
</comment>
<evidence type="ECO:0000313" key="3">
    <source>
        <dbReference type="Proteomes" id="UP000751190"/>
    </source>
</evidence>
<keyword evidence="1" id="KW-1133">Transmembrane helix</keyword>
<evidence type="ECO:0000313" key="2">
    <source>
        <dbReference type="EMBL" id="KAG8467494.1"/>
    </source>
</evidence>
<reference evidence="2" key="1">
    <citation type="submission" date="2021-05" db="EMBL/GenBank/DDBJ databases">
        <title>The genome of the haptophyte Pavlova lutheri (Diacronema luteri, Pavlovales) - a model for lipid biosynthesis in eukaryotic algae.</title>
        <authorList>
            <person name="Hulatt C.J."/>
            <person name="Posewitz M.C."/>
        </authorList>
    </citation>
    <scope>NUCLEOTIDE SEQUENCE</scope>
    <source>
        <strain evidence="2">NIVA-4/92</strain>
    </source>
</reference>